<feature type="chain" id="PRO_5003713490" description="Capsule synthesis protein CapA domain-containing protein" evidence="2">
    <location>
        <begin position="21"/>
        <end position="366"/>
    </location>
</feature>
<protein>
    <recommendedName>
        <fullName evidence="3">Capsule synthesis protein CapA domain-containing protein</fullName>
    </recommendedName>
</protein>
<dbReference type="CDD" id="cd07381">
    <property type="entry name" value="MPP_CapA"/>
    <property type="match status" value="1"/>
</dbReference>
<dbReference type="PATRIC" id="fig|1196324.3.peg.2111"/>
<dbReference type="PANTHER" id="PTHR33393:SF12">
    <property type="entry name" value="CAPSULE BIOSYNTHESIS PROTEIN CAPA"/>
    <property type="match status" value="1"/>
</dbReference>
<dbReference type="EMBL" id="AKKV01000025">
    <property type="protein sequence ID" value="EIT85626.1"/>
    <property type="molecule type" value="Genomic_DNA"/>
</dbReference>
<feature type="signal peptide" evidence="2">
    <location>
        <begin position="1"/>
        <end position="20"/>
    </location>
</feature>
<comment type="caution">
    <text evidence="4">The sequence shown here is derived from an EMBL/GenBank/DDBJ whole genome shotgun (WGS) entry which is preliminary data.</text>
</comment>
<evidence type="ECO:0000313" key="5">
    <source>
        <dbReference type="Proteomes" id="UP000004080"/>
    </source>
</evidence>
<dbReference type="InterPro" id="IPR029052">
    <property type="entry name" value="Metallo-depent_PP-like"/>
</dbReference>
<evidence type="ECO:0000259" key="3">
    <source>
        <dbReference type="SMART" id="SM00854"/>
    </source>
</evidence>
<evidence type="ECO:0000313" key="4">
    <source>
        <dbReference type="EMBL" id="EIT85626.1"/>
    </source>
</evidence>
<dbReference type="Pfam" id="PF09587">
    <property type="entry name" value="PGA_cap"/>
    <property type="match status" value="1"/>
</dbReference>
<comment type="similarity">
    <text evidence="1">Belongs to the CapA family.</text>
</comment>
<dbReference type="SMART" id="SM00854">
    <property type="entry name" value="PGA_cap"/>
    <property type="match status" value="1"/>
</dbReference>
<dbReference type="eggNOG" id="COG2843">
    <property type="taxonomic scope" value="Bacteria"/>
</dbReference>
<sequence>MKFRRLSVILSVFVLLSACAQEEKPQKKESKAQPTLSHSQENVTYTTLGAAGDVLIHDVLYNKAKRRNGTYDFNFMFQDVAPYLRKPDIMMVNQESMIGGPALGISTYPSFNSPYEVGDALKANGVDLVTLANNHTLDRGKQAILNATNHWNKIGMPYTGAYASPNDAKKIRTITKNETTFAFLSYTYGTNGIPVPQNQPYLVNLIEPTTIAHDIRKAKKKADVVVLSLHFGNEYERMPTPKQKQLVQLAADAGANVIIGHHPHVLQPATWVKSKNGGSAFAIYSLGNFISGQRGNYKDIGGILTLTIKKITKNKHTSIEIENPAFLPTWVNKSWIIQPMKDIPAMKHSYDSIKQHMKQQVPKLAF</sequence>
<dbReference type="AlphaFoldDB" id="I8J1L6"/>
<organism evidence="4 5">
    <name type="scientific">Fictibacillus macauensis ZFHKF-1</name>
    <dbReference type="NCBI Taxonomy" id="1196324"/>
    <lineage>
        <taxon>Bacteria</taxon>
        <taxon>Bacillati</taxon>
        <taxon>Bacillota</taxon>
        <taxon>Bacilli</taxon>
        <taxon>Bacillales</taxon>
        <taxon>Fictibacillaceae</taxon>
        <taxon>Fictibacillus</taxon>
    </lineage>
</organism>
<dbReference type="Gene3D" id="3.60.21.10">
    <property type="match status" value="1"/>
</dbReference>
<dbReference type="InterPro" id="IPR019079">
    <property type="entry name" value="Capsule_synth_CapA"/>
</dbReference>
<proteinExistence type="inferred from homology"/>
<keyword evidence="2" id="KW-0732">Signal</keyword>
<keyword evidence="5" id="KW-1185">Reference proteome</keyword>
<evidence type="ECO:0000256" key="2">
    <source>
        <dbReference type="SAM" id="SignalP"/>
    </source>
</evidence>
<dbReference type="InterPro" id="IPR052169">
    <property type="entry name" value="CW_Biosynth-Accessory"/>
</dbReference>
<dbReference type="PANTHER" id="PTHR33393">
    <property type="entry name" value="POLYGLUTAMINE SYNTHESIS ACCESSORY PROTEIN RV0574C-RELATED"/>
    <property type="match status" value="1"/>
</dbReference>
<reference evidence="4 5" key="1">
    <citation type="journal article" date="2012" name="J. Bacteriol.">
        <title>Genome of Bacillus macauensis ZFHKF-1, a Long-Chain-Forming Bacterium.</title>
        <authorList>
            <person name="Cai L."/>
            <person name="Zhang T."/>
        </authorList>
    </citation>
    <scope>NUCLEOTIDE SEQUENCE [LARGE SCALE GENOMIC DNA]</scope>
    <source>
        <strain evidence="4 5">ZFHKF-1</strain>
    </source>
</reference>
<dbReference type="RefSeq" id="WP_007202151.1">
    <property type="nucleotide sequence ID" value="NZ_AKKV01000025.1"/>
</dbReference>
<gene>
    <name evidence="4" type="ORF">A374_10333</name>
</gene>
<accession>I8J1L6</accession>
<feature type="domain" description="Capsule synthesis protein CapA" evidence="3">
    <location>
        <begin position="47"/>
        <end position="293"/>
    </location>
</feature>
<name>I8J1L6_9BACL</name>
<dbReference type="Proteomes" id="UP000004080">
    <property type="component" value="Unassembled WGS sequence"/>
</dbReference>
<evidence type="ECO:0000256" key="1">
    <source>
        <dbReference type="ARBA" id="ARBA00005662"/>
    </source>
</evidence>
<dbReference type="STRING" id="1196324.A374_10333"/>
<dbReference type="SUPFAM" id="SSF56300">
    <property type="entry name" value="Metallo-dependent phosphatases"/>
    <property type="match status" value="1"/>
</dbReference>
<dbReference type="OrthoDB" id="9810906at2"/>
<dbReference type="PROSITE" id="PS51257">
    <property type="entry name" value="PROKAR_LIPOPROTEIN"/>
    <property type="match status" value="1"/>
</dbReference>